<protein>
    <submittedName>
        <fullName evidence="2">Flp family type IVb pilin</fullName>
    </submittedName>
</protein>
<keyword evidence="1" id="KW-0812">Transmembrane</keyword>
<sequence length="64" mass="6839">MKNKLLINLIRDERGTSAVEMGLIVGLVVIAMFSALQRFADANMEVWTTVNTKVAASNEAATGG</sequence>
<dbReference type="OrthoDB" id="5325135at2"/>
<dbReference type="EMBL" id="CP042345">
    <property type="protein sequence ID" value="QEA16713.1"/>
    <property type="molecule type" value="Genomic_DNA"/>
</dbReference>
<dbReference type="KEGG" id="ngf:FRF71_11520"/>
<proteinExistence type="predicted"/>
<feature type="transmembrane region" description="Helical" evidence="1">
    <location>
        <begin position="21"/>
        <end position="40"/>
    </location>
</feature>
<evidence type="ECO:0000256" key="1">
    <source>
        <dbReference type="SAM" id="Phobius"/>
    </source>
</evidence>
<dbReference type="Proteomes" id="UP000321172">
    <property type="component" value="Chromosome"/>
</dbReference>
<gene>
    <name evidence="2" type="ORF">FRF71_11520</name>
</gene>
<dbReference type="RefSeq" id="WP_147090792.1">
    <property type="nucleotide sequence ID" value="NZ_BAABJD010000002.1"/>
</dbReference>
<dbReference type="AlphaFoldDB" id="A0A5B8S5P5"/>
<keyword evidence="1" id="KW-0472">Membrane</keyword>
<evidence type="ECO:0000313" key="3">
    <source>
        <dbReference type="Proteomes" id="UP000321172"/>
    </source>
</evidence>
<name>A0A5B8S5P5_9SPHN</name>
<keyword evidence="1" id="KW-1133">Transmembrane helix</keyword>
<organism evidence="2 3">
    <name type="scientific">Novosphingobium ginsenosidimutans</name>
    <dbReference type="NCBI Taxonomy" id="1176536"/>
    <lineage>
        <taxon>Bacteria</taxon>
        <taxon>Pseudomonadati</taxon>
        <taxon>Pseudomonadota</taxon>
        <taxon>Alphaproteobacteria</taxon>
        <taxon>Sphingomonadales</taxon>
        <taxon>Sphingomonadaceae</taxon>
        <taxon>Novosphingobium</taxon>
    </lineage>
</organism>
<keyword evidence="3" id="KW-1185">Reference proteome</keyword>
<evidence type="ECO:0000313" key="2">
    <source>
        <dbReference type="EMBL" id="QEA16713.1"/>
    </source>
</evidence>
<accession>A0A5B8S5P5</accession>
<reference evidence="2 3" key="1">
    <citation type="journal article" date="2013" name="J. Microbiol. Biotechnol.">
        <title>Novosphingobium ginsenosidimutans sp. nov., with the ability to convert ginsenoside.</title>
        <authorList>
            <person name="Kim J.K."/>
            <person name="He D."/>
            <person name="Liu Q.M."/>
            <person name="Park H.Y."/>
            <person name="Jung M.S."/>
            <person name="Yoon M.H."/>
            <person name="Kim S.C."/>
            <person name="Im W.T."/>
        </authorList>
    </citation>
    <scope>NUCLEOTIDE SEQUENCE [LARGE SCALE GENOMIC DNA]</scope>
    <source>
        <strain evidence="2 3">FW-6</strain>
    </source>
</reference>